<organism evidence="2 3">
    <name type="scientific">Mya arenaria</name>
    <name type="common">Soft-shell clam</name>
    <dbReference type="NCBI Taxonomy" id="6604"/>
    <lineage>
        <taxon>Eukaryota</taxon>
        <taxon>Metazoa</taxon>
        <taxon>Spiralia</taxon>
        <taxon>Lophotrochozoa</taxon>
        <taxon>Mollusca</taxon>
        <taxon>Bivalvia</taxon>
        <taxon>Autobranchia</taxon>
        <taxon>Heteroconchia</taxon>
        <taxon>Euheterodonta</taxon>
        <taxon>Imparidentia</taxon>
        <taxon>Neoheterodontei</taxon>
        <taxon>Myida</taxon>
        <taxon>Myoidea</taxon>
        <taxon>Myidae</taxon>
        <taxon>Mya</taxon>
    </lineage>
</organism>
<dbReference type="PANTHER" id="PTHR24361:SF613">
    <property type="entry name" value="NUCLEAR RECEPTOR-BINDING PROTEIN-RELATED"/>
    <property type="match status" value="1"/>
</dbReference>
<dbReference type="PROSITE" id="PS50011">
    <property type="entry name" value="PROTEIN_KINASE_DOM"/>
    <property type="match status" value="1"/>
</dbReference>
<keyword evidence="3" id="KW-1185">Reference proteome</keyword>
<dbReference type="InterPro" id="IPR053235">
    <property type="entry name" value="Ser_Thr_kinase"/>
</dbReference>
<dbReference type="PANTHER" id="PTHR24361">
    <property type="entry name" value="MITOGEN-ACTIVATED KINASE KINASE KINASE"/>
    <property type="match status" value="1"/>
</dbReference>
<dbReference type="EMBL" id="CP111020">
    <property type="protein sequence ID" value="WAR14542.1"/>
    <property type="molecule type" value="Genomic_DNA"/>
</dbReference>
<sequence>MISNSFTQEACTKHSEDYEVTEMIDYGSFGDIFKVKTVSDNKIYAMKQIKYRGLFQNDPYIMNEIYCLTHLKHKNIICLHEIIIDTDEIHIIMEYAANESLDKFLVDHKDMEFHHRYKLFSQTLQGVMYCHDMDVAHRDLTPSNILLTKDMVVKIADFGLAVKCFTESGEPVYCTDYIGHTSYLAPEVLSQNPFLPKPADLWSLGITLLFLIFYSVPYNGLQEDVLKDILRDTWTTFVESKSKTAGIVVKQDIVNIVESCLRVKVNSRPSICDLIREWDNIAPDSLLDTETFTVGSK</sequence>
<evidence type="ECO:0000259" key="1">
    <source>
        <dbReference type="PROSITE" id="PS50011"/>
    </source>
</evidence>
<dbReference type="InterPro" id="IPR000719">
    <property type="entry name" value="Prot_kinase_dom"/>
</dbReference>
<accession>A0ABY7EX66</accession>
<name>A0ABY7EX66_MYAAR</name>
<gene>
    <name evidence="2" type="ORF">MAR_004647</name>
</gene>
<dbReference type="InterPro" id="IPR011009">
    <property type="entry name" value="Kinase-like_dom_sf"/>
</dbReference>
<proteinExistence type="predicted"/>
<dbReference type="Proteomes" id="UP001164746">
    <property type="component" value="Chromosome 9"/>
</dbReference>
<dbReference type="Pfam" id="PF00069">
    <property type="entry name" value="Pkinase"/>
    <property type="match status" value="1"/>
</dbReference>
<evidence type="ECO:0000313" key="2">
    <source>
        <dbReference type="EMBL" id="WAR14542.1"/>
    </source>
</evidence>
<reference evidence="2" key="1">
    <citation type="submission" date="2022-11" db="EMBL/GenBank/DDBJ databases">
        <title>Centuries of genome instability and evolution in soft-shell clam transmissible cancer (bioRxiv).</title>
        <authorList>
            <person name="Hart S.F.M."/>
            <person name="Yonemitsu M.A."/>
            <person name="Giersch R.M."/>
            <person name="Beal B.F."/>
            <person name="Arriagada G."/>
            <person name="Davis B.W."/>
            <person name="Ostrander E.A."/>
            <person name="Goff S.P."/>
            <person name="Metzger M.J."/>
        </authorList>
    </citation>
    <scope>NUCLEOTIDE SEQUENCE</scope>
    <source>
        <strain evidence="2">MELC-2E11</strain>
        <tissue evidence="2">Siphon/mantle</tissue>
    </source>
</reference>
<dbReference type="SUPFAM" id="SSF56112">
    <property type="entry name" value="Protein kinase-like (PK-like)"/>
    <property type="match status" value="1"/>
</dbReference>
<feature type="domain" description="Protein kinase" evidence="1">
    <location>
        <begin position="18"/>
        <end position="287"/>
    </location>
</feature>
<protein>
    <submittedName>
        <fullName evidence="2">SMKW-like protein</fullName>
    </submittedName>
</protein>
<dbReference type="Gene3D" id="1.10.510.10">
    <property type="entry name" value="Transferase(Phosphotransferase) domain 1"/>
    <property type="match status" value="1"/>
</dbReference>
<evidence type="ECO:0000313" key="3">
    <source>
        <dbReference type="Proteomes" id="UP001164746"/>
    </source>
</evidence>